<evidence type="ECO:0000313" key="2">
    <source>
        <dbReference type="Proteomes" id="UP000283946"/>
    </source>
</evidence>
<protein>
    <submittedName>
        <fullName evidence="1">Uncharacterized protein</fullName>
    </submittedName>
</protein>
<dbReference type="KEGG" id="ria:C7V51_02600"/>
<dbReference type="AlphaFoldDB" id="A0AAD1ACG4"/>
<evidence type="ECO:0000313" key="1">
    <source>
        <dbReference type="EMBL" id="AZZ54892.1"/>
    </source>
</evidence>
<dbReference type="Proteomes" id="UP000283946">
    <property type="component" value="Chromosome"/>
</dbReference>
<dbReference type="RefSeq" id="WP_109714920.1">
    <property type="nucleotide sequence ID" value="NZ_CP028130.1"/>
</dbReference>
<organism evidence="1 2">
    <name type="scientific">Rathayibacter iranicus</name>
    <dbReference type="NCBI Taxonomy" id="59737"/>
    <lineage>
        <taxon>Bacteria</taxon>
        <taxon>Bacillati</taxon>
        <taxon>Actinomycetota</taxon>
        <taxon>Actinomycetes</taxon>
        <taxon>Micrococcales</taxon>
        <taxon>Microbacteriaceae</taxon>
        <taxon>Rathayibacter</taxon>
    </lineage>
</organism>
<gene>
    <name evidence="1" type="ORF">C7V51_02600</name>
</gene>
<accession>A0AAD1ACG4</accession>
<proteinExistence type="predicted"/>
<name>A0AAD1ACG4_9MICO</name>
<reference evidence="1 2" key="1">
    <citation type="submission" date="2018-03" db="EMBL/GenBank/DDBJ databases">
        <title>Bacteriophage NCPPB3778 and a type I-E CRISPR drive the evolution of the US Biological Select Agent, Rathayibacter toxicus.</title>
        <authorList>
            <person name="Davis E.W.II."/>
            <person name="Tabima J.F."/>
            <person name="Weisberg A.J."/>
            <person name="Dantas Lopes L."/>
            <person name="Wiseman M.S."/>
            <person name="Wiseman M.S."/>
            <person name="Pupko T."/>
            <person name="Belcher M.S."/>
            <person name="Sechler A.J."/>
            <person name="Tancos M.A."/>
            <person name="Schroeder B.K."/>
            <person name="Murray T.D."/>
            <person name="Luster D.G."/>
            <person name="Schneider W.L."/>
            <person name="Rogers E."/>
            <person name="Andreote F.D."/>
            <person name="Grunwald N.J."/>
            <person name="Putnam M.L."/>
            <person name="Chang J.H."/>
        </authorList>
    </citation>
    <scope>NUCLEOTIDE SEQUENCE [LARGE SCALE GENOMIC DNA]</scope>
    <source>
        <strain evidence="1 2">NCCPB 2253</strain>
    </source>
</reference>
<sequence>MTTSFDATAYPPGHVSTVGAFSVRTHLEAEVRRKPATRGPATASARPLFYSSGAKAAQVAALHRITVSCDRPRPTTG</sequence>
<dbReference type="EMBL" id="CP028130">
    <property type="protein sequence ID" value="AZZ54892.1"/>
    <property type="molecule type" value="Genomic_DNA"/>
</dbReference>